<evidence type="ECO:0000259" key="1">
    <source>
        <dbReference type="Pfam" id="PF00561"/>
    </source>
</evidence>
<dbReference type="PANTHER" id="PTHR43689:SF8">
    <property type="entry name" value="ALPHA_BETA-HYDROLASES SUPERFAMILY PROTEIN"/>
    <property type="match status" value="1"/>
</dbReference>
<dbReference type="PRINTS" id="PR00111">
    <property type="entry name" value="ABHYDROLASE"/>
</dbReference>
<dbReference type="InterPro" id="IPR000073">
    <property type="entry name" value="AB_hydrolase_1"/>
</dbReference>
<evidence type="ECO:0000313" key="2">
    <source>
        <dbReference type="EMBL" id="MDT9600090.1"/>
    </source>
</evidence>
<dbReference type="SUPFAM" id="SSF53474">
    <property type="entry name" value="alpha/beta-Hydrolases"/>
    <property type="match status" value="1"/>
</dbReference>
<evidence type="ECO:0000313" key="3">
    <source>
        <dbReference type="Proteomes" id="UP001259572"/>
    </source>
</evidence>
<keyword evidence="3" id="KW-1185">Reference proteome</keyword>
<protein>
    <submittedName>
        <fullName evidence="2">Alpha/beta hydrolase</fullName>
    </submittedName>
</protein>
<proteinExistence type="predicted"/>
<dbReference type="Gene3D" id="3.40.50.1820">
    <property type="entry name" value="alpha/beta hydrolase"/>
    <property type="match status" value="1"/>
</dbReference>
<sequence>MRTEDVWIDAPQGRLFARVWRPSDGEAGSPPIILFHDSLGAVSLWRDFPGQLAEAAGRTVIAYDRLGYGRSDPNPHRPGAGFIREEGRISLPALRARLDVDRMILFGHSVGGGMAVAAAAAFPDDVLGVVTESAQAFVEDRTLAGIRDAQKAFADPAQMERLARHHGDKAPWVLAAWTGTWLDEAWQDWSLEAELRRLQCPILAIHGDKDEFGSELHPERIVSQVPAPGEMLLIQDCGHVPHREKADLVLAAVTAFVGRL</sequence>
<accession>A0ABU3Q9K3</accession>
<dbReference type="RefSeq" id="WP_315727189.1">
    <property type="nucleotide sequence ID" value="NZ_JAVUPU010000007.1"/>
</dbReference>
<dbReference type="Proteomes" id="UP001259572">
    <property type="component" value="Unassembled WGS sequence"/>
</dbReference>
<feature type="domain" description="AB hydrolase-1" evidence="1">
    <location>
        <begin position="30"/>
        <end position="138"/>
    </location>
</feature>
<reference evidence="2 3" key="1">
    <citation type="submission" date="2023-05" db="EMBL/GenBank/DDBJ databases">
        <authorList>
            <person name="Guo Y."/>
        </authorList>
    </citation>
    <scope>NUCLEOTIDE SEQUENCE [LARGE SCALE GENOMIC DNA]</scope>
    <source>
        <strain evidence="2 3">GR2756</strain>
    </source>
</reference>
<dbReference type="EMBL" id="JAVUPU010000007">
    <property type="protein sequence ID" value="MDT9600090.1"/>
    <property type="molecule type" value="Genomic_DNA"/>
</dbReference>
<dbReference type="InterPro" id="IPR029058">
    <property type="entry name" value="AB_hydrolase_fold"/>
</dbReference>
<dbReference type="Pfam" id="PF00561">
    <property type="entry name" value="Abhydrolase_1"/>
    <property type="match status" value="1"/>
</dbReference>
<organism evidence="2 3">
    <name type="scientific">Sphingosinicella rhizophila</name>
    <dbReference type="NCBI Taxonomy" id="3050082"/>
    <lineage>
        <taxon>Bacteria</taxon>
        <taxon>Pseudomonadati</taxon>
        <taxon>Pseudomonadota</taxon>
        <taxon>Alphaproteobacteria</taxon>
        <taxon>Sphingomonadales</taxon>
        <taxon>Sphingosinicellaceae</taxon>
        <taxon>Sphingosinicella</taxon>
    </lineage>
</organism>
<name>A0ABU3Q9K3_9SPHN</name>
<keyword evidence="2" id="KW-0378">Hydrolase</keyword>
<comment type="caution">
    <text evidence="2">The sequence shown here is derived from an EMBL/GenBank/DDBJ whole genome shotgun (WGS) entry which is preliminary data.</text>
</comment>
<gene>
    <name evidence="2" type="ORF">RQX22_14110</name>
</gene>
<dbReference type="PANTHER" id="PTHR43689">
    <property type="entry name" value="HYDROLASE"/>
    <property type="match status" value="1"/>
</dbReference>
<dbReference type="GO" id="GO:0016787">
    <property type="term" value="F:hydrolase activity"/>
    <property type="evidence" value="ECO:0007669"/>
    <property type="project" value="UniProtKB-KW"/>
</dbReference>